<comment type="caution">
    <text evidence="2">The sequence shown here is derived from an EMBL/GenBank/DDBJ whole genome shotgun (WGS) entry which is preliminary data.</text>
</comment>
<protein>
    <recommendedName>
        <fullName evidence="4">DUF3784 domain-containing protein</fullName>
    </recommendedName>
</protein>
<reference evidence="2 3" key="1">
    <citation type="submission" date="2019-07" db="EMBL/GenBank/DDBJ databases">
        <title>Whole genome shotgun sequence of Adhaeribacter aerolatus NBRC 106133.</title>
        <authorList>
            <person name="Hosoyama A."/>
            <person name="Uohara A."/>
            <person name="Ohji S."/>
            <person name="Ichikawa N."/>
        </authorList>
    </citation>
    <scope>NUCLEOTIDE SEQUENCE [LARGE SCALE GENOMIC DNA]</scope>
    <source>
        <strain evidence="2 3">NBRC 106133</strain>
    </source>
</reference>
<evidence type="ECO:0000313" key="2">
    <source>
        <dbReference type="EMBL" id="GEO04921.1"/>
    </source>
</evidence>
<dbReference type="Proteomes" id="UP000321532">
    <property type="component" value="Unassembled WGS sequence"/>
</dbReference>
<feature type="transmembrane region" description="Helical" evidence="1">
    <location>
        <begin position="54"/>
        <end position="72"/>
    </location>
</feature>
<dbReference type="RefSeq" id="WP_146898178.1">
    <property type="nucleotide sequence ID" value="NZ_BJYS01000018.1"/>
</dbReference>
<name>A0A512AYX6_9BACT</name>
<proteinExistence type="predicted"/>
<feature type="transmembrane region" description="Helical" evidence="1">
    <location>
        <begin position="78"/>
        <end position="95"/>
    </location>
</feature>
<sequence>MILLLNVGLGILFICLGFLVVKNPELIAGYNTLPKDQKERFNISGYALLMKRSFMLVGLLIIFLGVVSKVYWPDAFLLTSLVPILALVLYLNLVANRFK</sequence>
<gene>
    <name evidence="2" type="ORF">AAE02nite_25850</name>
</gene>
<evidence type="ECO:0000313" key="3">
    <source>
        <dbReference type="Proteomes" id="UP000321532"/>
    </source>
</evidence>
<dbReference type="AlphaFoldDB" id="A0A512AYX6"/>
<evidence type="ECO:0000256" key="1">
    <source>
        <dbReference type="SAM" id="Phobius"/>
    </source>
</evidence>
<keyword evidence="1" id="KW-0812">Transmembrane</keyword>
<keyword evidence="1" id="KW-1133">Transmembrane helix</keyword>
<organism evidence="2 3">
    <name type="scientific">Adhaeribacter aerolatus</name>
    <dbReference type="NCBI Taxonomy" id="670289"/>
    <lineage>
        <taxon>Bacteria</taxon>
        <taxon>Pseudomonadati</taxon>
        <taxon>Bacteroidota</taxon>
        <taxon>Cytophagia</taxon>
        <taxon>Cytophagales</taxon>
        <taxon>Hymenobacteraceae</taxon>
        <taxon>Adhaeribacter</taxon>
    </lineage>
</organism>
<keyword evidence="1" id="KW-0472">Membrane</keyword>
<keyword evidence="3" id="KW-1185">Reference proteome</keyword>
<evidence type="ECO:0008006" key="4">
    <source>
        <dbReference type="Google" id="ProtNLM"/>
    </source>
</evidence>
<feature type="transmembrane region" description="Helical" evidence="1">
    <location>
        <begin position="6"/>
        <end position="33"/>
    </location>
</feature>
<accession>A0A512AYX6</accession>
<dbReference type="Pfam" id="PF12650">
    <property type="entry name" value="DUF3784"/>
    <property type="match status" value="1"/>
</dbReference>
<dbReference type="EMBL" id="BJYS01000018">
    <property type="protein sequence ID" value="GEO04921.1"/>
    <property type="molecule type" value="Genomic_DNA"/>
</dbReference>
<dbReference type="OrthoDB" id="836288at2"/>
<dbReference type="InterPro" id="IPR017259">
    <property type="entry name" value="UCP037672"/>
</dbReference>